<evidence type="ECO:0000256" key="2">
    <source>
        <dbReference type="ARBA" id="ARBA00022617"/>
    </source>
</evidence>
<dbReference type="SUPFAM" id="SSF48264">
    <property type="entry name" value="Cytochrome P450"/>
    <property type="match status" value="1"/>
</dbReference>
<reference evidence="8 9" key="1">
    <citation type="journal article" date="2015" name="Plant Cell">
        <title>Oil accumulation by the oleaginous diatom Fistulifera solaris as revealed by the genome and transcriptome.</title>
        <authorList>
            <person name="Tanaka T."/>
            <person name="Maeda Y."/>
            <person name="Veluchamy A."/>
            <person name="Tanaka M."/>
            <person name="Abida H."/>
            <person name="Marechal E."/>
            <person name="Bowler C."/>
            <person name="Muto M."/>
            <person name="Sunaga Y."/>
            <person name="Tanaka M."/>
            <person name="Yoshino T."/>
            <person name="Taniguchi T."/>
            <person name="Fukuda Y."/>
            <person name="Nemoto M."/>
            <person name="Matsumoto M."/>
            <person name="Wong P.S."/>
            <person name="Aburatani S."/>
            <person name="Fujibuchi W."/>
        </authorList>
    </citation>
    <scope>NUCLEOTIDE SEQUENCE [LARGE SCALE GENOMIC DNA]</scope>
    <source>
        <strain evidence="8 9">JPCC DA0580</strain>
    </source>
</reference>
<dbReference type="GO" id="GO:0016705">
    <property type="term" value="F:oxidoreductase activity, acting on paired donors, with incorporation or reduction of molecular oxygen"/>
    <property type="evidence" value="ECO:0007669"/>
    <property type="project" value="InterPro"/>
</dbReference>
<dbReference type="AlphaFoldDB" id="A0A1Z5K8N6"/>
<keyword evidence="4 5" id="KW-0408">Iron</keyword>
<dbReference type="OrthoDB" id="1470350at2759"/>
<evidence type="ECO:0000313" key="8">
    <source>
        <dbReference type="EMBL" id="GAX22505.1"/>
    </source>
</evidence>
<keyword evidence="3 5" id="KW-0479">Metal-binding</keyword>
<gene>
    <name evidence="8" type="ORF">FisN_14Hu127</name>
</gene>
<dbReference type="EMBL" id="BDSP01000184">
    <property type="protein sequence ID" value="GAX22505.1"/>
    <property type="molecule type" value="Genomic_DNA"/>
</dbReference>
<evidence type="ECO:0000256" key="1">
    <source>
        <dbReference type="ARBA" id="ARBA00010617"/>
    </source>
</evidence>
<sequence>MSLPSDSADLLLYATACSIALSTLYYIATRHPRSNVPNAPLAIPLLGHALIFRKNPNDFFRKAQSVVGPVFRINLAGRRMIMVTSPAVMEKVTAAPETILSSETAVREIGFDYTLGLFNVTEGTSFHRKVLKSDAHAAFLKRVMSQLQHSFDTELSKTRANKGRVEISDLFVFSRRSFVRACLVAFIGKNLESDALISDIMIFMDRVEDATAKAAVLPRYLAIPLVLRPVQAQRLQLQKRIAALLEPMLQSASAEGPWLNQFRHLPQQDGAAVAAELVIGLVFAAHKNPSIAAAQSLIYVLQYSENNLDLQKEAKLVARGELPDRTPHLYANVRETLRLTSLSIGSIRTVMCDRFDATSEDGTIYTFLKGESVCVAHNVMDTDPSRWSDASSFVPNRFLEKHPQYLVFSRGIHKCPGERIAMTMVQILLALFLDRNARLEGPVPGLDFERTTVAQRAGPVRISLDYRGSSF</sequence>
<comment type="cofactor">
    <cofactor evidence="5">
        <name>heme</name>
        <dbReference type="ChEBI" id="CHEBI:30413"/>
    </cofactor>
</comment>
<dbReference type="PRINTS" id="PR00465">
    <property type="entry name" value="EP450IV"/>
</dbReference>
<dbReference type="Pfam" id="PF00067">
    <property type="entry name" value="p450"/>
    <property type="match status" value="2"/>
</dbReference>
<evidence type="ECO:0000256" key="6">
    <source>
        <dbReference type="RuleBase" id="RU000461"/>
    </source>
</evidence>
<dbReference type="InterPro" id="IPR002403">
    <property type="entry name" value="Cyt_P450_E_grp-IV"/>
</dbReference>
<dbReference type="InterPro" id="IPR001128">
    <property type="entry name" value="Cyt_P450"/>
</dbReference>
<dbReference type="PANTHER" id="PTHR24304">
    <property type="entry name" value="CYTOCHROME P450 FAMILY 7"/>
    <property type="match status" value="1"/>
</dbReference>
<dbReference type="PROSITE" id="PS00086">
    <property type="entry name" value="CYTOCHROME_P450"/>
    <property type="match status" value="1"/>
</dbReference>
<keyword evidence="6" id="KW-0503">Monooxygenase</keyword>
<evidence type="ECO:0000256" key="4">
    <source>
        <dbReference type="ARBA" id="ARBA00023004"/>
    </source>
</evidence>
<dbReference type="GO" id="GO:0020037">
    <property type="term" value="F:heme binding"/>
    <property type="evidence" value="ECO:0007669"/>
    <property type="project" value="InterPro"/>
</dbReference>
<proteinExistence type="inferred from homology"/>
<feature type="binding site" description="axial binding residue" evidence="5">
    <location>
        <position position="415"/>
    </location>
    <ligand>
        <name>heme</name>
        <dbReference type="ChEBI" id="CHEBI:30413"/>
    </ligand>
    <ligandPart>
        <name>Fe</name>
        <dbReference type="ChEBI" id="CHEBI:18248"/>
    </ligandPart>
</feature>
<dbReference type="InterPro" id="IPR017972">
    <property type="entry name" value="Cyt_P450_CS"/>
</dbReference>
<evidence type="ECO:0008006" key="10">
    <source>
        <dbReference type="Google" id="ProtNLM"/>
    </source>
</evidence>
<dbReference type="InParanoid" id="A0A1Z5K8N6"/>
<dbReference type="InterPro" id="IPR036396">
    <property type="entry name" value="Cyt_P450_sf"/>
</dbReference>
<protein>
    <recommendedName>
        <fullName evidence="10">Cytochrome P450</fullName>
    </recommendedName>
</protein>
<keyword evidence="7" id="KW-0812">Transmembrane</keyword>
<evidence type="ECO:0000313" key="9">
    <source>
        <dbReference type="Proteomes" id="UP000198406"/>
    </source>
</evidence>
<keyword evidence="9" id="KW-1185">Reference proteome</keyword>
<comment type="caution">
    <text evidence="8">The sequence shown here is derived from an EMBL/GenBank/DDBJ whole genome shotgun (WGS) entry which is preliminary data.</text>
</comment>
<accession>A0A1Z5K8N6</accession>
<organism evidence="8 9">
    <name type="scientific">Fistulifera solaris</name>
    <name type="common">Oleaginous diatom</name>
    <dbReference type="NCBI Taxonomy" id="1519565"/>
    <lineage>
        <taxon>Eukaryota</taxon>
        <taxon>Sar</taxon>
        <taxon>Stramenopiles</taxon>
        <taxon>Ochrophyta</taxon>
        <taxon>Bacillariophyta</taxon>
        <taxon>Bacillariophyceae</taxon>
        <taxon>Bacillariophycidae</taxon>
        <taxon>Naviculales</taxon>
        <taxon>Naviculaceae</taxon>
        <taxon>Fistulifera</taxon>
    </lineage>
</organism>
<keyword evidence="2 5" id="KW-0349">Heme</keyword>
<keyword evidence="6" id="KW-0560">Oxidoreductase</keyword>
<keyword evidence="7" id="KW-0472">Membrane</keyword>
<dbReference type="PANTHER" id="PTHR24304:SF2">
    <property type="entry name" value="24-HYDROXYCHOLESTEROL 7-ALPHA-HYDROXYLASE"/>
    <property type="match status" value="1"/>
</dbReference>
<dbReference type="Proteomes" id="UP000198406">
    <property type="component" value="Unassembled WGS sequence"/>
</dbReference>
<feature type="transmembrane region" description="Helical" evidence="7">
    <location>
        <begin position="10"/>
        <end position="28"/>
    </location>
</feature>
<dbReference type="GO" id="GO:0004497">
    <property type="term" value="F:monooxygenase activity"/>
    <property type="evidence" value="ECO:0007669"/>
    <property type="project" value="UniProtKB-KW"/>
</dbReference>
<evidence type="ECO:0000256" key="5">
    <source>
        <dbReference type="PIRSR" id="PIRSR602403-1"/>
    </source>
</evidence>
<evidence type="ECO:0000256" key="3">
    <source>
        <dbReference type="ARBA" id="ARBA00022723"/>
    </source>
</evidence>
<dbReference type="GO" id="GO:0005506">
    <property type="term" value="F:iron ion binding"/>
    <property type="evidence" value="ECO:0007669"/>
    <property type="project" value="InterPro"/>
</dbReference>
<dbReference type="InterPro" id="IPR050529">
    <property type="entry name" value="CYP450_sterol_14alpha_dmase"/>
</dbReference>
<name>A0A1Z5K8N6_FISSO</name>
<keyword evidence="7" id="KW-1133">Transmembrane helix</keyword>
<evidence type="ECO:0000256" key="7">
    <source>
        <dbReference type="SAM" id="Phobius"/>
    </source>
</evidence>
<dbReference type="Gene3D" id="1.10.630.10">
    <property type="entry name" value="Cytochrome P450"/>
    <property type="match status" value="1"/>
</dbReference>
<comment type="similarity">
    <text evidence="1 6">Belongs to the cytochrome P450 family.</text>
</comment>